<feature type="coiled-coil region" evidence="13">
    <location>
        <begin position="778"/>
        <end position="805"/>
    </location>
</feature>
<evidence type="ECO:0000256" key="11">
    <source>
        <dbReference type="ARBA" id="ARBA00023212"/>
    </source>
</evidence>
<dbReference type="Gene3D" id="1.10.8.720">
    <property type="entry name" value="Region D6 of dynein motor"/>
    <property type="match status" value="1"/>
</dbReference>
<keyword evidence="15" id="KW-0378">Hydrolase</keyword>
<dbReference type="GO" id="GO:0051959">
    <property type="term" value="F:dynein light intermediate chain binding"/>
    <property type="evidence" value="ECO:0007669"/>
    <property type="project" value="InterPro"/>
</dbReference>
<keyword evidence="11" id="KW-0206">Cytoskeleton</keyword>
<keyword evidence="8 13" id="KW-0175">Coiled coil</keyword>
<dbReference type="Gene3D" id="1.20.920.30">
    <property type="match status" value="1"/>
</dbReference>
<dbReference type="Pfam" id="PF12774">
    <property type="entry name" value="AAA_6"/>
    <property type="match status" value="1"/>
</dbReference>
<dbReference type="Gene3D" id="1.10.287.2620">
    <property type="match status" value="1"/>
</dbReference>
<dbReference type="FunFam" id="1.10.8.710:FF:000004">
    <property type="entry name" value="Dynein axonemal heavy chain 6"/>
    <property type="match status" value="1"/>
</dbReference>
<dbReference type="InterPro" id="IPR024317">
    <property type="entry name" value="Dynein_heavy_chain_D4_dom"/>
</dbReference>
<dbReference type="Gene3D" id="1.20.920.20">
    <property type="match status" value="1"/>
</dbReference>
<dbReference type="SUPFAM" id="SSF52540">
    <property type="entry name" value="P-loop containing nucleoside triphosphate hydrolases"/>
    <property type="match status" value="4"/>
</dbReference>
<dbReference type="FunFam" id="3.40.50.300:FF:002141">
    <property type="entry name" value="Dynein heavy chain"/>
    <property type="match status" value="1"/>
</dbReference>
<dbReference type="OrthoDB" id="5593012at2759"/>
<dbReference type="InterPro" id="IPR003593">
    <property type="entry name" value="AAA+_ATPase"/>
</dbReference>
<evidence type="ECO:0000256" key="9">
    <source>
        <dbReference type="ARBA" id="ARBA00023069"/>
    </source>
</evidence>
<proteinExistence type="inferred from homology"/>
<accession>A0A0V0QTR1</accession>
<dbReference type="InterPro" id="IPR043157">
    <property type="entry name" value="Dynein_AAA1S"/>
</dbReference>
<dbReference type="OMA" id="CSRFIVK"/>
<dbReference type="FunFam" id="1.20.920.20:FF:000001">
    <property type="entry name" value="dynein heavy chain 2, axonemal"/>
    <property type="match status" value="1"/>
</dbReference>
<dbReference type="Gene3D" id="1.10.8.710">
    <property type="match status" value="1"/>
</dbReference>
<organism evidence="15 16">
    <name type="scientific">Pseudocohnilembus persalinus</name>
    <name type="common">Ciliate</name>
    <dbReference type="NCBI Taxonomy" id="266149"/>
    <lineage>
        <taxon>Eukaryota</taxon>
        <taxon>Sar</taxon>
        <taxon>Alveolata</taxon>
        <taxon>Ciliophora</taxon>
        <taxon>Intramacronucleata</taxon>
        <taxon>Oligohymenophorea</taxon>
        <taxon>Scuticociliatia</taxon>
        <taxon>Philasterida</taxon>
        <taxon>Pseudocohnilembidae</taxon>
        <taxon>Pseudocohnilembus</taxon>
    </lineage>
</organism>
<dbReference type="FunFam" id="1.20.920.30:FF:000002">
    <property type="entry name" value="Dynein axonemal heavy chain 3"/>
    <property type="match status" value="1"/>
</dbReference>
<dbReference type="Pfam" id="PF12780">
    <property type="entry name" value="AAA_8"/>
    <property type="match status" value="1"/>
</dbReference>
<dbReference type="GO" id="GO:0005874">
    <property type="term" value="C:microtubule"/>
    <property type="evidence" value="ECO:0007669"/>
    <property type="project" value="UniProtKB-KW"/>
</dbReference>
<dbReference type="Pfam" id="PF12777">
    <property type="entry name" value="MT"/>
    <property type="match status" value="1"/>
</dbReference>
<dbReference type="InterPro" id="IPR041228">
    <property type="entry name" value="Dynein_C"/>
</dbReference>
<dbReference type="Gene3D" id="1.20.1270.280">
    <property type="match status" value="1"/>
</dbReference>
<dbReference type="InterPro" id="IPR042222">
    <property type="entry name" value="Dynein_2_N"/>
</dbReference>
<protein>
    <submittedName>
        <fullName evidence="15">p-loop containing nucleoside triphosphate hydrolase</fullName>
    </submittedName>
</protein>
<dbReference type="GO" id="GO:0005524">
    <property type="term" value="F:ATP binding"/>
    <property type="evidence" value="ECO:0007669"/>
    <property type="project" value="UniProtKB-KW"/>
</dbReference>
<dbReference type="GO" id="GO:0005930">
    <property type="term" value="C:axoneme"/>
    <property type="evidence" value="ECO:0007669"/>
    <property type="project" value="UniProtKB-SubCell"/>
</dbReference>
<feature type="coiled-coil region" evidence="13">
    <location>
        <begin position="2938"/>
        <end position="2986"/>
    </location>
</feature>
<dbReference type="Pfam" id="PF08393">
    <property type="entry name" value="DHC_N2"/>
    <property type="match status" value="1"/>
</dbReference>
<dbReference type="InterPro" id="IPR027417">
    <property type="entry name" value="P-loop_NTPase"/>
</dbReference>
<dbReference type="Gene3D" id="3.20.180.20">
    <property type="entry name" value="Dynein heavy chain, N-terminal domain 2"/>
    <property type="match status" value="1"/>
</dbReference>
<dbReference type="Pfam" id="PF12781">
    <property type="entry name" value="AAA_9"/>
    <property type="match status" value="1"/>
</dbReference>
<evidence type="ECO:0000256" key="3">
    <source>
        <dbReference type="ARBA" id="ARBA00022490"/>
    </source>
</evidence>
<dbReference type="FunFam" id="3.40.50.300:FF:000362">
    <property type="entry name" value="Dynein, axonemal, heavy chain 6"/>
    <property type="match status" value="1"/>
</dbReference>
<feature type="coiled-coil region" evidence="13">
    <location>
        <begin position="573"/>
        <end position="633"/>
    </location>
</feature>
<feature type="coiled-coil region" evidence="13">
    <location>
        <begin position="3265"/>
        <end position="3322"/>
    </location>
</feature>
<dbReference type="SMART" id="SM00382">
    <property type="entry name" value="AAA"/>
    <property type="match status" value="2"/>
</dbReference>
<keyword evidence="7" id="KW-0243">Dynein</keyword>
<dbReference type="PANTHER" id="PTHR45703:SF1">
    <property type="entry name" value="DYNEINS HEAVY CHAIN"/>
    <property type="match status" value="1"/>
</dbReference>
<dbReference type="InterPro" id="IPR042219">
    <property type="entry name" value="AAA_lid_11_sf"/>
</dbReference>
<dbReference type="FunFam" id="1.10.8.720:FF:000001">
    <property type="entry name" value="dynein heavy chain 7, axonemal"/>
    <property type="match status" value="1"/>
</dbReference>
<dbReference type="EMBL" id="LDAU01000104">
    <property type="protein sequence ID" value="KRX05785.1"/>
    <property type="molecule type" value="Genomic_DNA"/>
</dbReference>
<evidence type="ECO:0000313" key="15">
    <source>
        <dbReference type="EMBL" id="KRX05785.1"/>
    </source>
</evidence>
<dbReference type="CDD" id="cd00009">
    <property type="entry name" value="AAA"/>
    <property type="match status" value="1"/>
</dbReference>
<dbReference type="InterPro" id="IPR041658">
    <property type="entry name" value="AAA_lid_11"/>
</dbReference>
<dbReference type="Gene3D" id="3.40.50.300">
    <property type="entry name" value="P-loop containing nucleotide triphosphate hydrolases"/>
    <property type="match status" value="5"/>
</dbReference>
<dbReference type="Pfam" id="PF22597">
    <property type="entry name" value="DYN_lid"/>
    <property type="match status" value="1"/>
</dbReference>
<evidence type="ECO:0000259" key="14">
    <source>
        <dbReference type="SMART" id="SM00382"/>
    </source>
</evidence>
<evidence type="ECO:0000256" key="8">
    <source>
        <dbReference type="ARBA" id="ARBA00023054"/>
    </source>
</evidence>
<evidence type="ECO:0000256" key="6">
    <source>
        <dbReference type="ARBA" id="ARBA00022840"/>
    </source>
</evidence>
<keyword evidence="3" id="KW-0963">Cytoplasm</keyword>
<dbReference type="Pfam" id="PF18198">
    <property type="entry name" value="AAA_lid_11"/>
    <property type="match status" value="1"/>
</dbReference>
<dbReference type="InterPro" id="IPR024743">
    <property type="entry name" value="Dynein_HC_stalk"/>
</dbReference>
<feature type="coiled-coil region" evidence="13">
    <location>
        <begin position="2761"/>
        <end position="2788"/>
    </location>
</feature>
<dbReference type="InterPro" id="IPR035706">
    <property type="entry name" value="AAA_9"/>
</dbReference>
<evidence type="ECO:0000256" key="12">
    <source>
        <dbReference type="ARBA" id="ARBA00023273"/>
    </source>
</evidence>
<dbReference type="PANTHER" id="PTHR45703">
    <property type="entry name" value="DYNEIN HEAVY CHAIN"/>
    <property type="match status" value="1"/>
</dbReference>
<dbReference type="Gene3D" id="1.20.140.100">
    <property type="entry name" value="Dynein heavy chain, N-terminal domain 2"/>
    <property type="match status" value="1"/>
</dbReference>
<dbReference type="Gene3D" id="6.10.140.1060">
    <property type="match status" value="1"/>
</dbReference>
<dbReference type="GO" id="GO:0003341">
    <property type="term" value="P:cilium movement"/>
    <property type="evidence" value="ECO:0007669"/>
    <property type="project" value="UniProtKB-ARBA"/>
</dbReference>
<dbReference type="Pfam" id="PF17852">
    <property type="entry name" value="Dynein_AAA_lid"/>
    <property type="match status" value="1"/>
</dbReference>
<dbReference type="InterPro" id="IPR041466">
    <property type="entry name" value="Dynein_AAA5_ext"/>
</dbReference>
<dbReference type="FunFam" id="3.10.490.20:FF:000001">
    <property type="entry name" value="dynein heavy chain 7, axonemal"/>
    <property type="match status" value="1"/>
</dbReference>
<evidence type="ECO:0000256" key="10">
    <source>
        <dbReference type="ARBA" id="ARBA00023175"/>
    </source>
</evidence>
<feature type="domain" description="AAA+ ATPase" evidence="14">
    <location>
        <begin position="1441"/>
        <end position="1580"/>
    </location>
</feature>
<dbReference type="InterPro" id="IPR054354">
    <property type="entry name" value="DYNC2H1-like_lid"/>
</dbReference>
<dbReference type="Pfam" id="PF03028">
    <property type="entry name" value="Dynein_heavy"/>
    <property type="match status" value="1"/>
</dbReference>
<keyword evidence="12" id="KW-0966">Cell projection</keyword>
<reference evidence="15 16" key="1">
    <citation type="journal article" date="2015" name="Sci. Rep.">
        <title>Genome of the facultative scuticociliatosis pathogen Pseudocohnilembus persalinus provides insight into its virulence through horizontal gene transfer.</title>
        <authorList>
            <person name="Xiong J."/>
            <person name="Wang G."/>
            <person name="Cheng J."/>
            <person name="Tian M."/>
            <person name="Pan X."/>
            <person name="Warren A."/>
            <person name="Jiang C."/>
            <person name="Yuan D."/>
            <person name="Miao W."/>
        </authorList>
    </citation>
    <scope>NUCLEOTIDE SEQUENCE [LARGE SCALE GENOMIC DNA]</scope>
    <source>
        <strain evidence="15">36N120E</strain>
    </source>
</reference>
<evidence type="ECO:0000256" key="1">
    <source>
        <dbReference type="ARBA" id="ARBA00004430"/>
    </source>
</evidence>
<dbReference type="Pfam" id="PF18199">
    <property type="entry name" value="Dynein_C"/>
    <property type="match status" value="1"/>
</dbReference>
<dbReference type="FunFam" id="1.20.140.100:FF:000001">
    <property type="entry name" value="dynein heavy chain 17, axonemal"/>
    <property type="match status" value="1"/>
</dbReference>
<keyword evidence="9" id="KW-0969">Cilium</keyword>
<dbReference type="InterPro" id="IPR013602">
    <property type="entry name" value="Dynein_heavy_linker"/>
</dbReference>
<keyword evidence="6" id="KW-0067">ATP-binding</keyword>
<dbReference type="InterPro" id="IPR004273">
    <property type="entry name" value="Dynein_heavy_D6_P-loop"/>
</dbReference>
<evidence type="ECO:0000256" key="7">
    <source>
        <dbReference type="ARBA" id="ARBA00023017"/>
    </source>
</evidence>
<comment type="subcellular location">
    <subcellularLocation>
        <location evidence="1">Cytoplasm</location>
        <location evidence="1">Cytoskeleton</location>
        <location evidence="1">Cilium axoneme</location>
    </subcellularLocation>
</comment>
<dbReference type="Gene3D" id="1.10.472.130">
    <property type="match status" value="1"/>
</dbReference>
<evidence type="ECO:0000256" key="4">
    <source>
        <dbReference type="ARBA" id="ARBA00022701"/>
    </source>
</evidence>
<dbReference type="InParanoid" id="A0A0V0QTR1"/>
<dbReference type="GO" id="GO:0016787">
    <property type="term" value="F:hydrolase activity"/>
    <property type="evidence" value="ECO:0007669"/>
    <property type="project" value="UniProtKB-KW"/>
</dbReference>
<dbReference type="InterPro" id="IPR042228">
    <property type="entry name" value="Dynein_linker_3"/>
</dbReference>
<dbReference type="Proteomes" id="UP000054937">
    <property type="component" value="Unassembled WGS sequence"/>
</dbReference>
<feature type="coiled-coil region" evidence="13">
    <location>
        <begin position="829"/>
        <end position="856"/>
    </location>
</feature>
<dbReference type="Gene3D" id="3.10.490.20">
    <property type="match status" value="1"/>
</dbReference>
<evidence type="ECO:0000256" key="5">
    <source>
        <dbReference type="ARBA" id="ARBA00022741"/>
    </source>
</evidence>
<dbReference type="FunFam" id="1.20.58.1120:FF:000007">
    <property type="entry name" value="Dynein heavy chain 4"/>
    <property type="match status" value="1"/>
</dbReference>
<dbReference type="Gene3D" id="1.10.8.1220">
    <property type="match status" value="1"/>
</dbReference>
<keyword evidence="4" id="KW-0493">Microtubule</keyword>
<dbReference type="InterPro" id="IPR026983">
    <property type="entry name" value="DHC"/>
</dbReference>
<sequence length="4158" mass="484592">MNVINSSLQDWFYEFSEFRLLETSAVERMKVLNTTLNVFEFFQLQELYRINTISLLKHVWHRGAILIIKKFKLLKRPGLKKAGQWTFLGYQNKSFQDSKQYHDEEKEHLRCQMEQDSMYEDNASQQFLQSSNQTYRQQQNRLSNLQENQNENSYDTYSENEIETPRSLQYLEEVLEFQNEEEERKLNANEIFIEMVKYYMEFDNLNEEFDHCVDLSYDQLPDIREAPAYKTLAQIAGENEKIWKEENGWKLYTKEYRQKILENVSFQMSLQLRHTVEQSVNMLYELIMKVPTLSQWLEQNQSEDSFVQEQSSEANLDIKLQSSQVKISQISSQKQSRKPSTQMLLSSKEQFNPMYNTSSNLNQNPNLSQLHKKSILGIDQSKLSIRQSFNQQNQNLGLSVFQSGQQSQQIKGLQQLCPPKQELQFKMPIQLQFNQNFESILNINMVIKDQGLTFLETKEKIISSFRSYYRQMICSVNFFLHPKLCKLKIDPNYNPQEQMEKRMNDTERNRYAWEGNLDIDNGAIDDIEDFYRAYIPYITLNEKVVRSNAQDELAGILQGIGIDSRQRYLPVINLKQEEKYQNIENELIQHLEEHFNECQTVFSVFDQFRVFYNKQAEKEINKVISKGNQLTNEEVKIYHEILNKFLALVDKVPNNVYLPLFDIKCSGVKNELKEIILGLRKDLEKKFQDNLYEAMKSLTDKYTEISAEIRKSTTTAEEVENMEKYINDLLGERIVIKQKTLACFKKLDFLLKLEVDLKKCKRIFDLTKDLHEWPVKLDEELKIQEEKHILERENLENQLKEKRYNFEQNVDLEFKNLREFESLIEYKLYKDYVKKINDFQTQLEQLQATMEEIINEETQLFGFPSNFEKFAVLQKNFDPYNKLWKSVDNFVENKKKWVQGPITNLDPTEIEIFVKQFVKTANKLYQTFNGTMIERVAEKFREEVFELNRNLSAIEIVTRPGLKERHWAEIASVLDIEKIVPEEISLLKLNKAGLDQKINEVEEIAENSQKEFSLESALDKMEKEWENLKFIVVDYKNRGIKILQGAAVEEIQILIDDHSIKSQTIKQNPNIKFMERRANEWEAKMSYGQQVLEAWIKVQTLYLYLEPIFSFEDISKTLKMEAEKFEQVDTIWKDIMEKVDEDPHVLHCITGIPRLLQLLNQCNTAIEDIQKGLEEHLESKRLEFPRFFFLSNDDLINILAETKDPLLVQPHMKKCFEGISELIFNSNTDIVGMRSSEKEEVVFTSRIAPRNFKSHVEKWLQKVEDQMIESLKKITEDSLIDLKSNLKKRDTWVKRWPGMVILCINQLNWTESVEEKLLSKKENALLGYYHELEQYKEQIVSMVRGKLSTLEMMTLGALIVIAVHNNDVVKEMVDDNINSTNDFEWQAQMRYVWNQDQNQIDVKMMSTSLPFGYEYLGNTTRLVITPLTDRCYRTLMSALHLNLGGAPEGPAGTGKTETTKDLAKALAIQCIVFNCSEGLNIHSMAKFFKGLISAGAWSCFDEFNRIDVEVLSVIAQQILEIQQAKAGLKKQMVFYGTQLNIQYSCNVFITMNPGYAGRSELPDNLKALFRPVAMMVPDYARIAEISLYSFGFLDARNLAKKIVIVYKLCSEQLSSQDHYDYGMRAVKTVLVAAQQLKRQYPSEKEDILVLRSICDVNQPKFLTQDLSLFKGITSDLFPGTKLPPPDYEILNNCMTDVLEQKNLQSVQNFRHKVLQLYEVVNTRHGLMLVGQPFSGKSTCYKVLASTLGEAKKRGANEQNTFYHVINPKSISINQLYGQSDPVSKEWTEGILSEIYRKCATNQSSDRQFIVFDGPVDAEWIENMNTVLDDNKKLCLSNGETIAMTNYMTMMFEVADLKQASPATVSRCGMVYMQPDQLGWHPLFKSWLKKIENLMEDNLIVHIEELFDALIEPCMHYIKYRCKQYQEIPEGAMVVGLIRLFHSLLKSFNMLNKVEFGEVRVEEQIARLQMVFQYSLIWTVAATIDNVGRKNFDKYYKKIIKEPLSCSNLKNKLVKIEKMAAVPDIGNITIYDYYIDKEEFTWKKWSRYLEENPQNIQNEQNFHNIVIETVEMVRITSLIQQSVSENIPLMLIGPTGTGKSTYINKYIKNLPLEKFSLIFVNFSAQTSSEKTQEIIDARLDRRRKGQYGPRLGMKCLIFIDDTNMPQYDKYGAQPPIELLRQFMDQGGWYKKDRNLIQIIDTQLICAMGPPGGGRNEVTPRFLRHFNTLCTVESSQQELNLIFSSLMKWHIQKQDINLDLHDRYQQCVEASIEMYDQICKNLRPTPAKSVYLFNQRDLSRVIQGMMLLEKNQINVADGYQKVARLWIHELNRVFYDRLKFEEDQNWYYNTLNSVLRSKLKDDMKNILKQKYDHYKLNLLNNEPLKVIRFGEVMAEVLDDYKPYDEILDMPSLYDRLNYFVEDYNQNTKRPMNLVLFEFAVDHILKLTRILRTQQGHGLLIGLGGSGRQSMTLIAAHIRDISIFQVEMTKSYTKENWVEDMQKVLISAGADNKECVFIISDSQIQQPFILEDINNLLNSGDIPSLFAQEDFVPLIDRIRTHAKKEGRTQLIDSGSNEKYYDYFIECVKRKLHVIMVMSPIGDALRTRIRMFPNIVNCSSIIQYTQWPEEGLEAVAHKMLHEMDSVDHTVQRKLVHICKDLHKSALNLSEKYLQEQGRHNYITPSSYLELIYNMKIQIVKQKQRLEERQKIYENGVQKILLTSSQVKAMEEDLQAKRPVLIQTNEETQQIAQEIKKQLVAIEPKKKEAEVQKAMVDEKVEEAQKINDECEKELSVAKPQLEKAEKALDTLDANDIFNLRTMQKPPGTVRLVMEAVCVFLEIPPTKVGRAGMVSKDQMYDYWESSKKLLAEKDFLLSLQKYDKNNIKSDIMKKIREKYIPKTDFNPARVAKASSAAKGLCEWILAMSEYEKVLKIVRPKQEKYNQSRAQVAELQKELKKTESELNAVLSEIKKLEDQHDILKAKQIELQADIDLCEKKLKRAESIIGGLGGEQERWKNTSQILKEQLNYIVGDVVISTAIISYLGNFTSVYRAQQIKKWTQDVQEQNINVSENFSLASTLGEPIQIRKWQMNGLPSDQFSTENGIITYTTKRWPLFIDPQGQATRWIKKNESDSKVIVTKQTESGFVRHLENSISFGQVLIIENVKEEIDSILDPILSKQTFKNSGILSIKVGDNIIDYSRHFKLYLASKLNNPHFTPEISTKMTLINFGITKEGLDDQLLELCVFKEEPEHAETRNNLIVQGHKNQKQLEDLEQQILDVLNKADNILEDEEGVKILSQSKEISLDIQDKQQTAKEINEKIDELRHNLKPIALHSSILFFTLMDMAKQDYMYQYSLNWFLNMYQDAFDKAQQSDDVNQRVNYVIEYFTYQFYQNVCRSLFEKDKLLFSFLLQIKLLQSKNALDMQEFNFFIQPINTTFENPPENQCSTWMPEQIWLKFVNLDKNIKSLRGVLKSLQQFEATWKKIYEDPNAHEMQFPEPYSVCSNMQRLCLLKCLRPDRIVRAGINFIKSELGLKFTQPPPFNLSLSYSDSSWFYPLVFVLPGTDPMSILQSFSQQKQKELESISLGQGQGQFAEQAIKKARENGNWVVLQNCHLAPSWMPKLEKICEEMYELSQSQDKDQQHPGFRLFLTSYPTNTFPVSILQNSVKMTNEPPKGLKFNLTVSYMSDPINNQEFFEKHSKPDQFKTLLYGLCLFHAVIQERTNFGPLGWNIKYDFNQSDLRISARQLNLFLGSYEFIPYKALHYMIGECNYGGRVTDDRDRRILKALMNDFFGDGIFEEGFCFSDNPKYNVPPIGSHKEYLDFIQKIPQITPSSLFGFHENAEIVKDLKETDEICGSLLLLSGDQQSAKKQSDHNEEEQLKQLCQNIIEKMPKKFEREICETKYPIEYKNSMNTVLQQEIIRYNKLTYTIKTSLIDFQKALDGTIVMSEQLEQMGISLSKGLVPEMWKKRSYPSLKPLASYIKDLINRLNYFHQWIDDKPHTVHWISGYFFTQAFLTAISQNYARKYQIPIDTLSFEFQFFEEPQENIQEQGAQIGGIEDGCLTYGLYLEGCGWDFKNKKLKESDPKVLHTKAPIIYIKPVEGNVKLADKYSCPVYKTAERKGTLSTTGHSTNFIMNIEMNTDVNSQHWVKRGVALLCQLSD</sequence>
<dbReference type="FunFam" id="1.20.1270.280:FF:000001">
    <property type="entry name" value="dynein heavy chain 7, axonemal"/>
    <property type="match status" value="1"/>
</dbReference>
<dbReference type="FunFam" id="1.10.8.1220:FF:000001">
    <property type="entry name" value="Dynein axonemal heavy chain 5"/>
    <property type="match status" value="1"/>
</dbReference>
<dbReference type="InterPro" id="IPR035699">
    <property type="entry name" value="AAA_6"/>
</dbReference>
<dbReference type="FunFam" id="3.20.180.20:FF:000003">
    <property type="entry name" value="Dynein heavy chain 12, axonemal"/>
    <property type="match status" value="1"/>
</dbReference>
<evidence type="ECO:0000256" key="13">
    <source>
        <dbReference type="SAM" id="Coils"/>
    </source>
</evidence>
<dbReference type="GO" id="GO:0008569">
    <property type="term" value="F:minus-end-directed microtubule motor activity"/>
    <property type="evidence" value="ECO:0007669"/>
    <property type="project" value="InterPro"/>
</dbReference>
<evidence type="ECO:0000256" key="2">
    <source>
        <dbReference type="ARBA" id="ARBA00008887"/>
    </source>
</evidence>
<keyword evidence="5" id="KW-0547">Nucleotide-binding</keyword>
<name>A0A0V0QTR1_PSEPJ</name>
<evidence type="ECO:0000313" key="16">
    <source>
        <dbReference type="Proteomes" id="UP000054937"/>
    </source>
</evidence>
<dbReference type="GO" id="GO:0045505">
    <property type="term" value="F:dynein intermediate chain binding"/>
    <property type="evidence" value="ECO:0007669"/>
    <property type="project" value="InterPro"/>
</dbReference>
<comment type="caution">
    <text evidence="15">The sequence shown here is derived from an EMBL/GenBank/DDBJ whole genome shotgun (WGS) entry which is preliminary data.</text>
</comment>
<comment type="similarity">
    <text evidence="2">Belongs to the dynein heavy chain family.</text>
</comment>
<keyword evidence="16" id="KW-1185">Reference proteome</keyword>
<dbReference type="Gene3D" id="1.20.58.1120">
    <property type="match status" value="1"/>
</dbReference>
<dbReference type="Pfam" id="PF12775">
    <property type="entry name" value="AAA_7"/>
    <property type="match status" value="1"/>
</dbReference>
<keyword evidence="10" id="KW-0505">Motor protein</keyword>
<dbReference type="InterPro" id="IPR043160">
    <property type="entry name" value="Dynein_C_barrel"/>
</dbReference>
<dbReference type="GO" id="GO:0030286">
    <property type="term" value="C:dynein complex"/>
    <property type="evidence" value="ECO:0007669"/>
    <property type="project" value="UniProtKB-KW"/>
</dbReference>
<gene>
    <name evidence="15" type="ORF">PPERSA_02317</name>
</gene>
<dbReference type="FunFam" id="3.40.50.300:FF:000063">
    <property type="entry name" value="dynein heavy chain 6, axonemal"/>
    <property type="match status" value="1"/>
</dbReference>
<feature type="domain" description="AAA+ ATPase" evidence="14">
    <location>
        <begin position="2084"/>
        <end position="2229"/>
    </location>
</feature>
<dbReference type="FunFam" id="3.40.50.300:FF:001145">
    <property type="entry name" value="Putative dynein heavy chain"/>
    <property type="match status" value="1"/>
</dbReference>